<dbReference type="Pfam" id="PF00690">
    <property type="entry name" value="Cation_ATPase_N"/>
    <property type="match status" value="1"/>
</dbReference>
<dbReference type="SFLD" id="SFLDF00027">
    <property type="entry name" value="p-type_atpase"/>
    <property type="match status" value="1"/>
</dbReference>
<dbReference type="GO" id="GO:0140358">
    <property type="term" value="F:P-type transmembrane transporter activity"/>
    <property type="evidence" value="ECO:0007669"/>
    <property type="project" value="InterPro"/>
</dbReference>
<evidence type="ECO:0000256" key="4">
    <source>
        <dbReference type="ARBA" id="ARBA00022692"/>
    </source>
</evidence>
<name>D2V7Z3_NAEGR</name>
<dbReference type="eggNOG" id="KOG0208">
    <property type="taxonomic scope" value="Eukaryota"/>
</dbReference>
<dbReference type="InterPro" id="IPR044492">
    <property type="entry name" value="P_typ_ATPase_HD_dom"/>
</dbReference>
<dbReference type="Gene3D" id="3.40.50.1000">
    <property type="entry name" value="HAD superfamily/HAD-like"/>
    <property type="match status" value="1"/>
</dbReference>
<accession>D2V7Z3</accession>
<evidence type="ECO:0000256" key="12">
    <source>
        <dbReference type="ARBA" id="ARBA00049360"/>
    </source>
</evidence>
<keyword evidence="17" id="KW-1185">Reference proteome</keyword>
<dbReference type="PRINTS" id="PR00119">
    <property type="entry name" value="CATATPASE"/>
</dbReference>
<dbReference type="GO" id="GO:0016020">
    <property type="term" value="C:membrane"/>
    <property type="evidence" value="ECO:0007669"/>
    <property type="project" value="UniProtKB-SubCell"/>
</dbReference>
<dbReference type="InterPro" id="IPR018303">
    <property type="entry name" value="ATPase_P-typ_P_site"/>
</dbReference>
<dbReference type="OMA" id="FSCFQYM"/>
<feature type="transmembrane region" description="Helical" evidence="13">
    <location>
        <begin position="985"/>
        <end position="1005"/>
    </location>
</feature>
<evidence type="ECO:0000256" key="8">
    <source>
        <dbReference type="ARBA" id="ARBA00022842"/>
    </source>
</evidence>
<evidence type="ECO:0000256" key="5">
    <source>
        <dbReference type="ARBA" id="ARBA00022723"/>
    </source>
</evidence>
<dbReference type="SFLD" id="SFLDS00003">
    <property type="entry name" value="Haloacid_Dehalogenase"/>
    <property type="match status" value="1"/>
</dbReference>
<comment type="similarity">
    <text evidence="2">Belongs to the cation transport ATPase (P-type) (TC 3.A.3) family. Type V subfamily.</text>
</comment>
<proteinExistence type="inferred from homology"/>
<dbReference type="AlphaFoldDB" id="D2V7Z3"/>
<dbReference type="GeneID" id="8860283"/>
<dbReference type="Proteomes" id="UP000006671">
    <property type="component" value="Unassembled WGS sequence"/>
</dbReference>
<dbReference type="InterPro" id="IPR023214">
    <property type="entry name" value="HAD_sf"/>
</dbReference>
<dbReference type="SFLD" id="SFLDG00002">
    <property type="entry name" value="C1.7:_P-type_atpase_like"/>
    <property type="match status" value="1"/>
</dbReference>
<evidence type="ECO:0000256" key="6">
    <source>
        <dbReference type="ARBA" id="ARBA00022741"/>
    </source>
</evidence>
<keyword evidence="5" id="KW-0479">Metal-binding</keyword>
<dbReference type="Gene3D" id="2.70.150.10">
    <property type="entry name" value="Calcium-transporting ATPase, cytoplasmic transduction domain A"/>
    <property type="match status" value="1"/>
</dbReference>
<dbReference type="GO" id="GO:0005524">
    <property type="term" value="F:ATP binding"/>
    <property type="evidence" value="ECO:0007669"/>
    <property type="project" value="UniProtKB-KW"/>
</dbReference>
<dbReference type="GO" id="GO:0019829">
    <property type="term" value="F:ATPase-coupled monoatomic cation transmembrane transporter activity"/>
    <property type="evidence" value="ECO:0007669"/>
    <property type="project" value="TreeGrafter"/>
</dbReference>
<evidence type="ECO:0000313" key="17">
    <source>
        <dbReference type="Proteomes" id="UP000006671"/>
    </source>
</evidence>
<dbReference type="InterPro" id="IPR059000">
    <property type="entry name" value="ATPase_P-type_domA"/>
</dbReference>
<evidence type="ECO:0000259" key="14">
    <source>
        <dbReference type="Pfam" id="PF00122"/>
    </source>
</evidence>
<dbReference type="FunFam" id="1.20.1110.10:FF:000023">
    <property type="entry name" value="Cation-transporting ATPase"/>
    <property type="match status" value="1"/>
</dbReference>
<dbReference type="Pfam" id="PF00122">
    <property type="entry name" value="E1-E2_ATPase"/>
    <property type="match status" value="1"/>
</dbReference>
<feature type="transmembrane region" description="Helical" evidence="13">
    <location>
        <begin position="107"/>
        <end position="127"/>
    </location>
</feature>
<organism evidence="17">
    <name type="scientific">Naegleria gruberi</name>
    <name type="common">Amoeba</name>
    <dbReference type="NCBI Taxonomy" id="5762"/>
    <lineage>
        <taxon>Eukaryota</taxon>
        <taxon>Discoba</taxon>
        <taxon>Heterolobosea</taxon>
        <taxon>Tetramitia</taxon>
        <taxon>Eutetramitia</taxon>
        <taxon>Vahlkampfiidae</taxon>
        <taxon>Naegleria</taxon>
    </lineage>
</organism>
<keyword evidence="4 13" id="KW-0812">Transmembrane</keyword>
<dbReference type="SUPFAM" id="SSF81665">
    <property type="entry name" value="Calcium ATPase, transmembrane domain M"/>
    <property type="match status" value="1"/>
</dbReference>
<feature type="domain" description="P-type ATPase A" evidence="14">
    <location>
        <begin position="151"/>
        <end position="260"/>
    </location>
</feature>
<dbReference type="Gene3D" id="1.20.1110.10">
    <property type="entry name" value="Calcium-transporting ATPase, transmembrane domain"/>
    <property type="match status" value="1"/>
</dbReference>
<dbReference type="InterPro" id="IPR001757">
    <property type="entry name" value="P_typ_ATPase"/>
</dbReference>
<dbReference type="FunCoup" id="D2V7Z3">
    <property type="interactions" value="130"/>
</dbReference>
<evidence type="ECO:0000256" key="2">
    <source>
        <dbReference type="ARBA" id="ARBA00006000"/>
    </source>
</evidence>
<dbReference type="SUPFAM" id="SSF56784">
    <property type="entry name" value="HAD-like"/>
    <property type="match status" value="1"/>
</dbReference>
<dbReference type="InterPro" id="IPR008250">
    <property type="entry name" value="ATPase_P-typ_transduc_dom_A_sf"/>
</dbReference>
<dbReference type="SUPFAM" id="SSF81660">
    <property type="entry name" value="Metal cation-transporting ATPase, ATP-binding domain N"/>
    <property type="match status" value="1"/>
</dbReference>
<dbReference type="PANTHER" id="PTHR45630">
    <property type="entry name" value="CATION-TRANSPORTING ATPASE-RELATED"/>
    <property type="match status" value="1"/>
</dbReference>
<feature type="transmembrane region" description="Helical" evidence="13">
    <location>
        <begin position="834"/>
        <end position="851"/>
    </location>
</feature>
<keyword evidence="8" id="KW-0460">Magnesium</keyword>
<evidence type="ECO:0000259" key="15">
    <source>
        <dbReference type="Pfam" id="PF00690"/>
    </source>
</evidence>
<feature type="domain" description="Cation-transporting P-type ATPase N-terminal" evidence="15">
    <location>
        <begin position="48"/>
        <end position="102"/>
    </location>
</feature>
<keyword evidence="10 13" id="KW-1133">Transmembrane helix</keyword>
<keyword evidence="7" id="KW-0067">ATP-binding</keyword>
<feature type="non-terminal residue" evidence="16">
    <location>
        <position position="1007"/>
    </location>
</feature>
<keyword evidence="9" id="KW-1278">Translocase</keyword>
<comment type="subcellular location">
    <subcellularLocation>
        <location evidence="1">Membrane</location>
        <topology evidence="1">Multi-pass membrane protein</topology>
    </subcellularLocation>
</comment>
<dbReference type="InterPro" id="IPR023299">
    <property type="entry name" value="ATPase_P-typ_cyto_dom_N"/>
</dbReference>
<evidence type="ECO:0000256" key="11">
    <source>
        <dbReference type="ARBA" id="ARBA00023136"/>
    </source>
</evidence>
<dbReference type="STRING" id="5762.D2V7Z3"/>
<dbReference type="InterPro" id="IPR023298">
    <property type="entry name" value="ATPase_P-typ_TM_dom_sf"/>
</dbReference>
<dbReference type="InterPro" id="IPR036412">
    <property type="entry name" value="HAD-like_sf"/>
</dbReference>
<dbReference type="PROSITE" id="PS00154">
    <property type="entry name" value="ATPASE_E1_E2"/>
    <property type="match status" value="1"/>
</dbReference>
<dbReference type="GO" id="GO:0016887">
    <property type="term" value="F:ATP hydrolysis activity"/>
    <property type="evidence" value="ECO:0007669"/>
    <property type="project" value="InterPro"/>
</dbReference>
<evidence type="ECO:0000256" key="13">
    <source>
        <dbReference type="SAM" id="Phobius"/>
    </source>
</evidence>
<evidence type="ECO:0000313" key="16">
    <source>
        <dbReference type="EMBL" id="EFC46951.1"/>
    </source>
</evidence>
<keyword evidence="6" id="KW-0547">Nucleotide-binding</keyword>
<dbReference type="VEuPathDB" id="AmoebaDB:NAEGRDRAFT_162"/>
<dbReference type="OrthoDB" id="48943at2759"/>
<evidence type="ECO:0000256" key="10">
    <source>
        <dbReference type="ARBA" id="ARBA00022989"/>
    </source>
</evidence>
<dbReference type="NCBIfam" id="TIGR01657">
    <property type="entry name" value="P-ATPase-V"/>
    <property type="match status" value="1"/>
</dbReference>
<feature type="transmembrane region" description="Helical" evidence="13">
    <location>
        <begin position="308"/>
        <end position="337"/>
    </location>
</feature>
<feature type="non-terminal residue" evidence="16">
    <location>
        <position position="1"/>
    </location>
</feature>
<dbReference type="KEGG" id="ngr:NAEGRDRAFT_162"/>
<feature type="transmembrane region" description="Helical" evidence="13">
    <location>
        <begin position="872"/>
        <end position="894"/>
    </location>
</feature>
<sequence>IGNYSSSTSFVSSINIFTYRFVKYIYDTDSDKFRRLQFNTAVPYTTVHSEFSTGLTSQARVLRNILFGKNLIEIPVKNIVSLLLDEVLHPFYIFQIISVTIWLADEYWSYSACIIVSAVVSIIFSLIETKRNLTKLRDMAHYACDLTRYSKQGEKQVVSSEQLVPGDVIELTDGILLPCDVLLLSGQCIMNEAMLTGESIPIVKTPLPNEGSTNYSVDADKSFTLYSGTQIMQIRKIGDEKVKGVVCRTGFDTAKGKLILSILFPKPSSFKFYRDSLNFVGCMFAIGLIGIAYAIIKLAVSGVPWDNIILRALDVITITVPPALPVAMTTGMSFAVARLKKTKIFCISPNRVNVAGMIKLMCFDKTGTITTEGLDLYGVHPLEDAEFSDMIVEESVTEAFKDVKNLSEKKKMLLYSMASCHALTYVNFELVGDPLEVKIFEATQWKLKEPQASDYMFETPIPTVVHPPHHNHHKTELTELEVQNIDITSLPFELGILKKFEFKSSLQRMSVIMRNLQEEKTYALVKGSPEMMQKLCVPESMPADFSKVLYEYAHKGFRVIAFGYKELDQPWKNLQRASREEIESDLTFIGFVCMQNKMKPDSKKVITSLNEAGIKSVMVTGDNPFTAISVSRQCGIAKPAGKVYLGELKESHYDGEDRLDPDSLTPIDTNDYAPYELAITGGVFERLVKDHTLKIELSGSTTYVNIDSPSLLHRVLLGCKIFARFTPDQKMRLVEEYQKLEYFVGMCGDGANDAGALKAAHVGISLSEAEASIAAPFTSLKPTIACVPKVIKEGKAALATSFQMFKFMMVYSLIQFFTVILLYDINSNLGDNQFLWVDGVVIFTMALLMGRTGSNKKLVRDKPSASLVSREVFFSMGFQILITVISQIIIWNNIKVQGFFTPLDPEPETKKNIRCYETTAMFLLSTFFTYNAGLSYSISKPFKKPVYRNKLYFGLLVLLFGILTYCFLMPDYYLSWFLYIRSMPVYYRFILFGVALIHMAISYSFER</sequence>
<feature type="transmembrane region" description="Helical" evidence="13">
    <location>
        <begin position="79"/>
        <end position="101"/>
    </location>
</feature>
<keyword evidence="3" id="KW-0597">Phosphoprotein</keyword>
<feature type="transmembrane region" description="Helical" evidence="13">
    <location>
        <begin position="920"/>
        <end position="939"/>
    </location>
</feature>
<dbReference type="EMBL" id="GG738856">
    <property type="protein sequence ID" value="EFC46951.1"/>
    <property type="molecule type" value="Genomic_DNA"/>
</dbReference>
<reference evidence="16 17" key="1">
    <citation type="journal article" date="2010" name="Cell">
        <title>The genome of Naegleria gruberi illuminates early eukaryotic versatility.</title>
        <authorList>
            <person name="Fritz-Laylin L.K."/>
            <person name="Prochnik S.E."/>
            <person name="Ginger M.L."/>
            <person name="Dacks J.B."/>
            <person name="Carpenter M.L."/>
            <person name="Field M.C."/>
            <person name="Kuo A."/>
            <person name="Paredez A."/>
            <person name="Chapman J."/>
            <person name="Pham J."/>
            <person name="Shu S."/>
            <person name="Neupane R."/>
            <person name="Cipriano M."/>
            <person name="Mancuso J."/>
            <person name="Tu H."/>
            <person name="Salamov A."/>
            <person name="Lindquist E."/>
            <person name="Shapiro H."/>
            <person name="Lucas S."/>
            <person name="Grigoriev I.V."/>
            <person name="Cande W.Z."/>
            <person name="Fulton C."/>
            <person name="Rokhsar D.S."/>
            <person name="Dawson S.C."/>
        </authorList>
    </citation>
    <scope>NUCLEOTIDE SEQUENCE [LARGE SCALE GENOMIC DNA]</scope>
    <source>
        <strain evidence="16 17">NEG-M</strain>
    </source>
</reference>
<dbReference type="PANTHER" id="PTHR45630:SF8">
    <property type="entry name" value="CATION-TRANSPORTING ATPASE"/>
    <property type="match status" value="1"/>
</dbReference>
<evidence type="ECO:0000256" key="3">
    <source>
        <dbReference type="ARBA" id="ARBA00022553"/>
    </source>
</evidence>
<dbReference type="RefSeq" id="XP_002679695.1">
    <property type="nucleotide sequence ID" value="XM_002679649.1"/>
</dbReference>
<feature type="transmembrane region" description="Helical" evidence="13">
    <location>
        <begin position="276"/>
        <end position="296"/>
    </location>
</feature>
<dbReference type="GO" id="GO:0046872">
    <property type="term" value="F:metal ion binding"/>
    <property type="evidence" value="ECO:0007669"/>
    <property type="project" value="UniProtKB-KW"/>
</dbReference>
<evidence type="ECO:0000256" key="7">
    <source>
        <dbReference type="ARBA" id="ARBA00022840"/>
    </source>
</evidence>
<evidence type="ECO:0000256" key="9">
    <source>
        <dbReference type="ARBA" id="ARBA00022967"/>
    </source>
</evidence>
<dbReference type="NCBIfam" id="TIGR01494">
    <property type="entry name" value="ATPase_P-type"/>
    <property type="match status" value="2"/>
</dbReference>
<gene>
    <name evidence="16" type="ORF">NAEGRDRAFT_162</name>
</gene>
<dbReference type="Gene3D" id="3.40.1110.10">
    <property type="entry name" value="Calcium-transporting ATPase, cytoplasmic domain N"/>
    <property type="match status" value="1"/>
</dbReference>
<feature type="transmembrane region" description="Helical" evidence="13">
    <location>
        <begin position="951"/>
        <end position="973"/>
    </location>
</feature>
<dbReference type="SUPFAM" id="SSF81653">
    <property type="entry name" value="Calcium ATPase, transduction domain A"/>
    <property type="match status" value="1"/>
</dbReference>
<comment type="catalytic activity">
    <reaction evidence="12">
        <text>ATP + H2O = ADP + phosphate + H(+)</text>
        <dbReference type="Rhea" id="RHEA:13065"/>
        <dbReference type="ChEBI" id="CHEBI:15377"/>
        <dbReference type="ChEBI" id="CHEBI:15378"/>
        <dbReference type="ChEBI" id="CHEBI:30616"/>
        <dbReference type="ChEBI" id="CHEBI:43474"/>
        <dbReference type="ChEBI" id="CHEBI:456216"/>
    </reaction>
</comment>
<protein>
    <submittedName>
        <fullName evidence="16">Predicted protein</fullName>
    </submittedName>
</protein>
<feature type="transmembrane region" description="Helical" evidence="13">
    <location>
        <begin position="804"/>
        <end position="822"/>
    </location>
</feature>
<dbReference type="InParanoid" id="D2V7Z3"/>
<evidence type="ECO:0000256" key="1">
    <source>
        <dbReference type="ARBA" id="ARBA00004141"/>
    </source>
</evidence>
<dbReference type="Pfam" id="PF13246">
    <property type="entry name" value="Cation_ATPase"/>
    <property type="match status" value="1"/>
</dbReference>
<keyword evidence="11 13" id="KW-0472">Membrane</keyword>
<dbReference type="InterPro" id="IPR006544">
    <property type="entry name" value="P-type_TPase_V"/>
</dbReference>
<dbReference type="InterPro" id="IPR004014">
    <property type="entry name" value="ATPase_P-typ_cation-transptr_N"/>
</dbReference>